<dbReference type="Pfam" id="PF00440">
    <property type="entry name" value="TetR_N"/>
    <property type="match status" value="1"/>
</dbReference>
<comment type="caution">
    <text evidence="4">The sequence shown here is derived from an EMBL/GenBank/DDBJ whole genome shotgun (WGS) entry which is preliminary data.</text>
</comment>
<reference evidence="4 5" key="1">
    <citation type="journal article" date="2019" name="Antonie Van Leeuwenhoek">
        <title>Description of 'Ca. Methylobacter oryzae' KRF1, a novel species from the environmentally important Methylobacter clade 2.</title>
        <authorList>
            <person name="Khatri K."/>
            <person name="Mohite J.A."/>
            <person name="Pandit P.S."/>
            <person name="Bahulikar R."/>
            <person name="Rahalkar M.C."/>
        </authorList>
    </citation>
    <scope>NUCLEOTIDE SEQUENCE [LARGE SCALE GENOMIC DNA]</scope>
    <source>
        <strain evidence="4 5">KRF1</strain>
    </source>
</reference>
<proteinExistence type="predicted"/>
<feature type="domain" description="HTH tetR-type" evidence="3">
    <location>
        <begin position="21"/>
        <end position="81"/>
    </location>
</feature>
<dbReference type="EMBL" id="RYFG02000117">
    <property type="protein sequence ID" value="TRW90673.1"/>
    <property type="molecule type" value="Genomic_DNA"/>
</dbReference>
<sequence>MEIQLQIKMNEKLFLRDPVQSELGKKIILHSIQLIHQSGFEAFTFKKLAEAIGTTEAGIYRYFENKHRLLMYITAWYWSWLEYQVAFHTHNIQDPVVKLKKIIQLLATAVEDDVATSHIDESLLHQIIITEGSKAYLTRKVSEDNKDHLFKPYKDLCAKIGNIILECKPDYQYPKSLSSTIIEMAHFQNFFMNNLPSLTDFGRSKDESEIVNFIENLVFSSLNRPAKTEE</sequence>
<name>A0ABY3C6Q3_9GAMM</name>
<dbReference type="InterPro" id="IPR001647">
    <property type="entry name" value="HTH_TetR"/>
</dbReference>
<feature type="DNA-binding region" description="H-T-H motif" evidence="2">
    <location>
        <begin position="44"/>
        <end position="63"/>
    </location>
</feature>
<protein>
    <submittedName>
        <fullName evidence="4">TetR/AcrR family transcriptional regulator</fullName>
    </submittedName>
</protein>
<dbReference type="SUPFAM" id="SSF46689">
    <property type="entry name" value="Homeodomain-like"/>
    <property type="match status" value="1"/>
</dbReference>
<dbReference type="Proteomes" id="UP000733744">
    <property type="component" value="Unassembled WGS sequence"/>
</dbReference>
<organism evidence="4 5">
    <name type="scientific">Candidatus Methylobacter oryzae</name>
    <dbReference type="NCBI Taxonomy" id="2497749"/>
    <lineage>
        <taxon>Bacteria</taxon>
        <taxon>Pseudomonadati</taxon>
        <taxon>Pseudomonadota</taxon>
        <taxon>Gammaproteobacteria</taxon>
        <taxon>Methylococcales</taxon>
        <taxon>Methylococcaceae</taxon>
        <taxon>Methylobacter</taxon>
    </lineage>
</organism>
<keyword evidence="1 2" id="KW-0238">DNA-binding</keyword>
<evidence type="ECO:0000256" key="1">
    <source>
        <dbReference type="ARBA" id="ARBA00023125"/>
    </source>
</evidence>
<evidence type="ECO:0000313" key="5">
    <source>
        <dbReference type="Proteomes" id="UP000733744"/>
    </source>
</evidence>
<keyword evidence="5" id="KW-1185">Reference proteome</keyword>
<dbReference type="PROSITE" id="PS50977">
    <property type="entry name" value="HTH_TETR_2"/>
    <property type="match status" value="1"/>
</dbReference>
<evidence type="ECO:0000256" key="2">
    <source>
        <dbReference type="PROSITE-ProRule" id="PRU00335"/>
    </source>
</evidence>
<dbReference type="PRINTS" id="PR00455">
    <property type="entry name" value="HTHTETR"/>
</dbReference>
<accession>A0ABY3C6Q3</accession>
<gene>
    <name evidence="4" type="ORF">EKO24_018840</name>
</gene>
<evidence type="ECO:0000313" key="4">
    <source>
        <dbReference type="EMBL" id="TRW90673.1"/>
    </source>
</evidence>
<dbReference type="InterPro" id="IPR009057">
    <property type="entry name" value="Homeodomain-like_sf"/>
</dbReference>
<evidence type="ECO:0000259" key="3">
    <source>
        <dbReference type="PROSITE" id="PS50977"/>
    </source>
</evidence>
<dbReference type="Gene3D" id="1.10.357.10">
    <property type="entry name" value="Tetracycline Repressor, domain 2"/>
    <property type="match status" value="1"/>
</dbReference>